<evidence type="ECO:0000256" key="9">
    <source>
        <dbReference type="RuleBase" id="RU365015"/>
    </source>
</evidence>
<comment type="similarity">
    <text evidence="2 8">Belongs to the glycosyl hydrolase 32 family.</text>
</comment>
<evidence type="ECO:0000256" key="6">
    <source>
        <dbReference type="ARBA" id="ARBA00023295"/>
    </source>
</evidence>
<keyword evidence="6 8" id="KW-0326">Glycosidase</keyword>
<keyword evidence="9" id="KW-0963">Cytoplasm</keyword>
<dbReference type="GO" id="GO:0016787">
    <property type="term" value="F:hydrolase activity"/>
    <property type="evidence" value="ECO:0007669"/>
    <property type="project" value="UniProtKB-KW"/>
</dbReference>
<dbReference type="PROSITE" id="PS00609">
    <property type="entry name" value="GLYCOSYL_HYDROL_F32"/>
    <property type="match status" value="1"/>
</dbReference>
<dbReference type="CDD" id="cd18623">
    <property type="entry name" value="GH32_ScrB-like"/>
    <property type="match status" value="1"/>
</dbReference>
<dbReference type="Gene3D" id="2.115.10.20">
    <property type="entry name" value="Glycosyl hydrolase domain, family 43"/>
    <property type="match status" value="1"/>
</dbReference>
<evidence type="ECO:0000256" key="1">
    <source>
        <dbReference type="ARBA" id="ARBA00004914"/>
    </source>
</evidence>
<dbReference type="EMBL" id="JBHSSE010000027">
    <property type="protein sequence ID" value="MFC6202733.1"/>
    <property type="molecule type" value="Genomic_DNA"/>
</dbReference>
<evidence type="ECO:0000313" key="12">
    <source>
        <dbReference type="EMBL" id="MFC6202733.1"/>
    </source>
</evidence>
<organism evidence="12 13">
    <name type="scientific">Lactiplantibacillus nangangensis</name>
    <dbReference type="NCBI Taxonomy" id="2559917"/>
    <lineage>
        <taxon>Bacteria</taxon>
        <taxon>Bacillati</taxon>
        <taxon>Bacillota</taxon>
        <taxon>Bacilli</taxon>
        <taxon>Lactobacillales</taxon>
        <taxon>Lactobacillaceae</taxon>
        <taxon>Lactiplantibacillus</taxon>
    </lineage>
</organism>
<sequence>MDNQYRNSFHIEPVKGLMNDPNGLAQFKGKYYFFYQWNRFATNHTYKAWGLFTSEDLVHWQDQGAALLPDQADDKDGVYSGSAVAANDKLYLFYTGNSRIQGKRQSHQKMAWSTDGQTFIKQDMAVCTPTGLTENHRDPKVWQHAGKWWMVTGAQTETDGGAVALFESTDLKRWRYQGILYAGSDLDQMCECPDVFSLSPEADILTVCPQKRTAASGTDTAISSFAGYLVGKIDYQQKKFIVKQELAKLDLGFDFYAPQTFVDDHGRRIMTAWMSRMTAAEEQACPTIAAGYVHCLTMPRELKWQHQQLYQQPLVDYQQLREARQTYIAKSGHLENDSPAYEVIVKFKAIPETFSLALNGGANRINFDKGQLAISRINWASGKQEIKKIPLTSLDKLQIFNDHSTMEIFINDGQSVFSMRTFNDGCKHDGNYQGLPSAGKLTFYHY</sequence>
<evidence type="ECO:0000256" key="3">
    <source>
        <dbReference type="ARBA" id="ARBA00012758"/>
    </source>
</evidence>
<dbReference type="InterPro" id="IPR018053">
    <property type="entry name" value="Glyco_hydro_32_AS"/>
</dbReference>
<comment type="pathway">
    <text evidence="1 9">Glycan biosynthesis; sucrose metabolism.</text>
</comment>
<dbReference type="SUPFAM" id="SSF75005">
    <property type="entry name" value="Arabinanase/levansucrase/invertase"/>
    <property type="match status" value="1"/>
</dbReference>
<comment type="subcellular location">
    <subcellularLocation>
        <location evidence="9">Cytoplasm</location>
    </subcellularLocation>
</comment>
<comment type="catalytic activity">
    <reaction evidence="8">
        <text>Hydrolysis of terminal non-reducing beta-D-fructofuranoside residues in beta-D-fructofuranosides.</text>
        <dbReference type="EC" id="3.2.1.26"/>
    </reaction>
</comment>
<evidence type="ECO:0000313" key="13">
    <source>
        <dbReference type="Proteomes" id="UP001596171"/>
    </source>
</evidence>
<accession>A0ABW1SN14</accession>
<protein>
    <recommendedName>
        <fullName evidence="4 8">Sucrose-6-phosphate hydrolase</fullName>
        <ecNumber evidence="3 8">3.2.1.26</ecNumber>
    </recommendedName>
    <alternativeName>
        <fullName evidence="7 9">Invertase</fullName>
    </alternativeName>
</protein>
<feature type="domain" description="Glycosyl hydrolase family 32 C-terminal" evidence="11">
    <location>
        <begin position="336"/>
        <end position="424"/>
    </location>
</feature>
<dbReference type="PANTHER" id="PTHR43101">
    <property type="entry name" value="BETA-FRUCTOSIDASE"/>
    <property type="match status" value="1"/>
</dbReference>
<dbReference type="Pfam" id="PF08244">
    <property type="entry name" value="Glyco_hydro_32C"/>
    <property type="match status" value="1"/>
</dbReference>
<name>A0ABW1SN14_9LACO</name>
<dbReference type="Proteomes" id="UP001596171">
    <property type="component" value="Unassembled WGS sequence"/>
</dbReference>
<dbReference type="InterPro" id="IPR013148">
    <property type="entry name" value="Glyco_hydro_32_N"/>
</dbReference>
<keyword evidence="9" id="KW-0119">Carbohydrate metabolism</keyword>
<dbReference type="InterPro" id="IPR013189">
    <property type="entry name" value="Glyco_hydro_32_C"/>
</dbReference>
<evidence type="ECO:0000259" key="10">
    <source>
        <dbReference type="Pfam" id="PF00251"/>
    </source>
</evidence>
<dbReference type="NCBIfam" id="TIGR01322">
    <property type="entry name" value="scrB_fam"/>
    <property type="match status" value="1"/>
</dbReference>
<evidence type="ECO:0000256" key="2">
    <source>
        <dbReference type="ARBA" id="ARBA00009902"/>
    </source>
</evidence>
<keyword evidence="13" id="KW-1185">Reference proteome</keyword>
<dbReference type="InterPro" id="IPR001362">
    <property type="entry name" value="Glyco_hydro_32"/>
</dbReference>
<dbReference type="PANTHER" id="PTHR43101:SF1">
    <property type="entry name" value="BETA-FRUCTOSIDASE"/>
    <property type="match status" value="1"/>
</dbReference>
<feature type="domain" description="Glycosyl hydrolase family 32 N-terminal" evidence="10">
    <location>
        <begin position="10"/>
        <end position="313"/>
    </location>
</feature>
<dbReference type="RefSeq" id="WP_137616731.1">
    <property type="nucleotide sequence ID" value="NZ_BJDI01000011.1"/>
</dbReference>
<evidence type="ECO:0000256" key="7">
    <source>
        <dbReference type="ARBA" id="ARBA00033367"/>
    </source>
</evidence>
<dbReference type="InterPro" id="IPR006232">
    <property type="entry name" value="Suc6P_hydrolase"/>
</dbReference>
<dbReference type="Gene3D" id="2.60.120.560">
    <property type="entry name" value="Exo-inulinase, domain 1"/>
    <property type="match status" value="1"/>
</dbReference>
<evidence type="ECO:0000256" key="5">
    <source>
        <dbReference type="ARBA" id="ARBA00022801"/>
    </source>
</evidence>
<evidence type="ECO:0000259" key="11">
    <source>
        <dbReference type="Pfam" id="PF08244"/>
    </source>
</evidence>
<keyword evidence="5 8" id="KW-0378">Hydrolase</keyword>
<dbReference type="InterPro" id="IPR051214">
    <property type="entry name" value="GH32_Enzymes"/>
</dbReference>
<proteinExistence type="inferred from homology"/>
<reference evidence="13" key="1">
    <citation type="journal article" date="2019" name="Int. J. Syst. Evol. Microbiol.">
        <title>The Global Catalogue of Microorganisms (GCM) 10K type strain sequencing project: providing services to taxonomists for standard genome sequencing and annotation.</title>
        <authorList>
            <consortium name="The Broad Institute Genomics Platform"/>
            <consortium name="The Broad Institute Genome Sequencing Center for Infectious Disease"/>
            <person name="Wu L."/>
            <person name="Ma J."/>
        </authorList>
    </citation>
    <scope>NUCLEOTIDE SEQUENCE [LARGE SCALE GENOMIC DNA]</scope>
    <source>
        <strain evidence="13">CCM 8930</strain>
    </source>
</reference>
<dbReference type="InterPro" id="IPR013320">
    <property type="entry name" value="ConA-like_dom_sf"/>
</dbReference>
<dbReference type="SUPFAM" id="SSF49899">
    <property type="entry name" value="Concanavalin A-like lectins/glucanases"/>
    <property type="match status" value="1"/>
</dbReference>
<dbReference type="SMART" id="SM00640">
    <property type="entry name" value="Glyco_32"/>
    <property type="match status" value="1"/>
</dbReference>
<dbReference type="Pfam" id="PF00251">
    <property type="entry name" value="Glyco_hydro_32N"/>
    <property type="match status" value="1"/>
</dbReference>
<gene>
    <name evidence="12" type="ORF">ACFP1L_12745</name>
</gene>
<dbReference type="EC" id="3.2.1.26" evidence="3 8"/>
<evidence type="ECO:0000256" key="4">
    <source>
        <dbReference type="ARBA" id="ARBA00019623"/>
    </source>
</evidence>
<dbReference type="InterPro" id="IPR023296">
    <property type="entry name" value="Glyco_hydro_beta-prop_sf"/>
</dbReference>
<comment type="caution">
    <text evidence="12">The sequence shown here is derived from an EMBL/GenBank/DDBJ whole genome shotgun (WGS) entry which is preliminary data.</text>
</comment>
<comment type="function">
    <text evidence="9">Enables the bacterium to metabolize sucrose as a sole carbon source.</text>
</comment>
<evidence type="ECO:0000256" key="8">
    <source>
        <dbReference type="RuleBase" id="RU362110"/>
    </source>
</evidence>